<dbReference type="CDD" id="cd01399">
    <property type="entry name" value="GlcN6P_deaminase"/>
    <property type="match status" value="1"/>
</dbReference>
<dbReference type="InterPro" id="IPR018321">
    <property type="entry name" value="Glucosamine6P_isomerase_CS"/>
</dbReference>
<dbReference type="SUPFAM" id="SSF100950">
    <property type="entry name" value="NagB/RpiA/CoA transferase-like"/>
    <property type="match status" value="1"/>
</dbReference>
<dbReference type="EMBL" id="CP021920">
    <property type="protein sequence ID" value="ASB91528.1"/>
    <property type="molecule type" value="Genomic_DNA"/>
</dbReference>
<dbReference type="InterPro" id="IPR037171">
    <property type="entry name" value="NagB/RpiA_transferase-like"/>
</dbReference>
<reference evidence="5 6" key="1">
    <citation type="submission" date="2017-06" db="EMBL/GenBank/DDBJ databases">
        <title>Genome sequence of Bacillus sonorensis strain SRCM101395.</title>
        <authorList>
            <person name="Cho S.H."/>
        </authorList>
    </citation>
    <scope>NUCLEOTIDE SEQUENCE [LARGE SCALE GENOMIC DNA]</scope>
    <source>
        <strain evidence="5 6">SRCM101395</strain>
    </source>
</reference>
<feature type="active site" description="Proton acceptor; for enolization step" evidence="3">
    <location>
        <position position="67"/>
    </location>
</feature>
<dbReference type="Proteomes" id="UP000196877">
    <property type="component" value="Chromosome"/>
</dbReference>
<feature type="active site" description="For ring-opening step" evidence="3">
    <location>
        <position position="136"/>
    </location>
</feature>
<feature type="active site" description="Proton acceptor; for ring-opening step" evidence="3">
    <location>
        <position position="138"/>
    </location>
</feature>
<keyword evidence="1 3" id="KW-0378">Hydrolase</keyword>
<evidence type="ECO:0000313" key="6">
    <source>
        <dbReference type="Proteomes" id="UP000196877"/>
    </source>
</evidence>
<dbReference type="Gene3D" id="3.40.50.1360">
    <property type="match status" value="1"/>
</dbReference>
<feature type="domain" description="Glucosamine/galactosamine-6-phosphate isomerase" evidence="4">
    <location>
        <begin position="11"/>
        <end position="228"/>
    </location>
</feature>
<dbReference type="InterPro" id="IPR006148">
    <property type="entry name" value="Glc/Gal-6P_isomerase"/>
</dbReference>
<comment type="similarity">
    <text evidence="3">Belongs to the glucosamine/galactosamine-6-phosphate isomerase family. NagB subfamily.</text>
</comment>
<comment type="caution">
    <text evidence="3">Lacks conserved residue(s) required for the propagation of feature annotation.</text>
</comment>
<dbReference type="RefSeq" id="WP_006639803.1">
    <property type="nucleotide sequence ID" value="NZ_BORD01000001.1"/>
</dbReference>
<accession>A0ABM6LPZ8</accession>
<comment type="function">
    <text evidence="3">Catalyzes the reversible isomerization-deamination of glucosamine 6-phosphate (GlcN6P) to form fructose 6-phosphate (Fru6P) and ammonium ion.</text>
</comment>
<keyword evidence="2 3" id="KW-0119">Carbohydrate metabolism</keyword>
<dbReference type="GeneID" id="92855924"/>
<organism evidence="5 6">
    <name type="scientific">Bacillus sonorensis</name>
    <dbReference type="NCBI Taxonomy" id="119858"/>
    <lineage>
        <taxon>Bacteria</taxon>
        <taxon>Bacillati</taxon>
        <taxon>Bacillota</taxon>
        <taxon>Bacilli</taxon>
        <taxon>Bacillales</taxon>
        <taxon>Bacillaceae</taxon>
        <taxon>Bacillus</taxon>
    </lineage>
</organism>
<sequence length="248" mass="27260">MKIIEAEHYQDMSEKAARFIIEKVNGLSAPVLGLATGGTPLGTYKCLREDHLSHKTAYQHVYTVNLDEYVGLAPYDENSYTFYMKKHLFHHIGIPSSHTYLPNGMAADLTAECERYEALIERLGGVDLQLLGLGLNGHIGFNEPGTPFSSKTHVVELTESTRKANARYFDSLSSVPTKAVTMGISTIMKSKQILLLVSGANKAGILARLLSEEPHEGTPASVLNMHENVVIIADRDALSAVKERSMIF</sequence>
<evidence type="ECO:0000256" key="1">
    <source>
        <dbReference type="ARBA" id="ARBA00022801"/>
    </source>
</evidence>
<dbReference type="PROSITE" id="PS01161">
    <property type="entry name" value="GLC_GALNAC_ISOMERASE"/>
    <property type="match status" value="1"/>
</dbReference>
<dbReference type="EC" id="3.5.99.6" evidence="3"/>
<gene>
    <name evidence="3" type="primary">nagB</name>
    <name evidence="5" type="ORF">S101395_05049</name>
</gene>
<protein>
    <recommendedName>
        <fullName evidence="3">Glucosamine-6-phosphate deaminase</fullName>
        <ecNumber evidence="3">3.5.99.6</ecNumber>
    </recommendedName>
    <alternativeName>
        <fullName evidence="3">GlcN6P deaminase</fullName>
        <shortName evidence="3">GNPDA</shortName>
    </alternativeName>
    <alternativeName>
        <fullName evidence="3">Glucosamine-6-phosphate isomerase</fullName>
    </alternativeName>
</protein>
<dbReference type="GO" id="GO:0004342">
    <property type="term" value="F:glucosamine-6-phosphate deaminase activity"/>
    <property type="evidence" value="ECO:0007669"/>
    <property type="project" value="UniProtKB-EC"/>
</dbReference>
<proteinExistence type="inferred from homology"/>
<feature type="active site" description="For ring-opening step" evidence="3">
    <location>
        <position position="143"/>
    </location>
</feature>
<keyword evidence="6" id="KW-1185">Reference proteome</keyword>
<dbReference type="InterPro" id="IPR004547">
    <property type="entry name" value="Glucosamine6P_isomerase"/>
</dbReference>
<dbReference type="Pfam" id="PF01182">
    <property type="entry name" value="Glucosamine_iso"/>
    <property type="match status" value="1"/>
</dbReference>
<evidence type="ECO:0000256" key="2">
    <source>
        <dbReference type="ARBA" id="ARBA00023277"/>
    </source>
</evidence>
<evidence type="ECO:0000313" key="5">
    <source>
        <dbReference type="EMBL" id="ASB91528.1"/>
    </source>
</evidence>
<evidence type="ECO:0000259" key="4">
    <source>
        <dbReference type="Pfam" id="PF01182"/>
    </source>
</evidence>
<comment type="pathway">
    <text evidence="3">Amino-sugar metabolism; N-acetylneuraminate degradation; D-fructose 6-phosphate from N-acetylneuraminate: step 5/5.</text>
</comment>
<name>A0ABM6LPZ8_9BACI</name>
<dbReference type="NCBIfam" id="TIGR00502">
    <property type="entry name" value="nagB"/>
    <property type="match status" value="1"/>
</dbReference>
<dbReference type="HAMAP" id="MF_01241">
    <property type="entry name" value="GlcN6P_deamin"/>
    <property type="match status" value="1"/>
</dbReference>
<comment type="catalytic activity">
    <reaction evidence="3">
        <text>alpha-D-glucosamine 6-phosphate + H2O = beta-D-fructose 6-phosphate + NH4(+)</text>
        <dbReference type="Rhea" id="RHEA:12172"/>
        <dbReference type="ChEBI" id="CHEBI:15377"/>
        <dbReference type="ChEBI" id="CHEBI:28938"/>
        <dbReference type="ChEBI" id="CHEBI:57634"/>
        <dbReference type="ChEBI" id="CHEBI:75989"/>
        <dbReference type="EC" id="3.5.99.6"/>
    </reaction>
</comment>
<dbReference type="PANTHER" id="PTHR11280">
    <property type="entry name" value="GLUCOSAMINE-6-PHOSPHATE ISOMERASE"/>
    <property type="match status" value="1"/>
</dbReference>
<dbReference type="PANTHER" id="PTHR11280:SF5">
    <property type="entry name" value="GLUCOSAMINE-6-PHOSPHATE ISOMERASE"/>
    <property type="match status" value="1"/>
</dbReference>
<evidence type="ECO:0000256" key="3">
    <source>
        <dbReference type="HAMAP-Rule" id="MF_01241"/>
    </source>
</evidence>